<sequence length="170" mass="19213">MVGRRFAGHPRYPDKLRLRSLFMALCSRDTCGAPAVAGLTYDSASLSVWVFDLHADTGHTMSLCQRHIQTLRAPQDWTVSDERDGTPRLWTVMADEVTAPTSKRGRVRRQRADSGRMLEVEELQLFELESVENEKVAPVASLDDARNHPRYHNRSTVRIDETIAPLLGRA</sequence>
<evidence type="ECO:0000313" key="1">
    <source>
        <dbReference type="EMBL" id="SUZ69359.1"/>
    </source>
</evidence>
<evidence type="ECO:0008006" key="2">
    <source>
        <dbReference type="Google" id="ProtNLM"/>
    </source>
</evidence>
<dbReference type="InterPro" id="IPR021888">
    <property type="entry name" value="DUF3499"/>
</dbReference>
<reference evidence="1" key="1">
    <citation type="submission" date="2018-05" db="EMBL/GenBank/DDBJ databases">
        <authorList>
            <person name="Lanie J.A."/>
            <person name="Ng W.-L."/>
            <person name="Kazmierczak K.M."/>
            <person name="Andrzejewski T.M."/>
            <person name="Davidsen T.M."/>
            <person name="Wayne K.J."/>
            <person name="Tettelin H."/>
            <person name="Glass J.I."/>
            <person name="Rusch D."/>
            <person name="Podicherti R."/>
            <person name="Tsui H.-C.T."/>
            <person name="Winkler M.E."/>
        </authorList>
    </citation>
    <scope>NUCLEOTIDE SEQUENCE</scope>
</reference>
<accession>A0A381PTS4</accession>
<dbReference type="AlphaFoldDB" id="A0A381PTS4"/>
<dbReference type="Pfam" id="PF12005">
    <property type="entry name" value="DUF3499"/>
    <property type="match status" value="1"/>
</dbReference>
<organism evidence="1">
    <name type="scientific">marine metagenome</name>
    <dbReference type="NCBI Taxonomy" id="408172"/>
    <lineage>
        <taxon>unclassified sequences</taxon>
        <taxon>metagenomes</taxon>
        <taxon>ecological metagenomes</taxon>
    </lineage>
</organism>
<protein>
    <recommendedName>
        <fullName evidence="2">DUF3499 domain-containing protein</fullName>
    </recommendedName>
</protein>
<proteinExistence type="predicted"/>
<name>A0A381PTS4_9ZZZZ</name>
<dbReference type="EMBL" id="UINC01001060">
    <property type="protein sequence ID" value="SUZ69359.1"/>
    <property type="molecule type" value="Genomic_DNA"/>
</dbReference>
<gene>
    <name evidence="1" type="ORF">METZ01_LOCUS22213</name>
</gene>